<dbReference type="Proteomes" id="UP001155483">
    <property type="component" value="Unassembled WGS sequence"/>
</dbReference>
<accession>A0A9X2XPI6</accession>
<proteinExistence type="predicted"/>
<reference evidence="1" key="2">
    <citation type="submission" date="2023-04" db="EMBL/GenBank/DDBJ databases">
        <title>Paracnuella aquatica gen. nov., sp. nov., a member of the family Chitinophagaceae isolated from a hot spring.</title>
        <authorList>
            <person name="Wang C."/>
        </authorList>
    </citation>
    <scope>NUCLEOTIDE SEQUENCE</scope>
    <source>
        <strain evidence="1">LB-8</strain>
    </source>
</reference>
<evidence type="ECO:0000313" key="2">
    <source>
        <dbReference type="Proteomes" id="UP001155483"/>
    </source>
</evidence>
<keyword evidence="2" id="KW-1185">Reference proteome</keyword>
<gene>
    <name evidence="1" type="ORF">OCK74_20060</name>
</gene>
<dbReference type="AlphaFoldDB" id="A0A9X2XPI6"/>
<reference evidence="1" key="1">
    <citation type="submission" date="2022-09" db="EMBL/GenBank/DDBJ databases">
        <authorList>
            <person name="Yuan C."/>
            <person name="Ke Z."/>
        </authorList>
    </citation>
    <scope>NUCLEOTIDE SEQUENCE</scope>
    <source>
        <strain evidence="1">LB-8</strain>
    </source>
</reference>
<comment type="caution">
    <text evidence="1">The sequence shown here is derived from an EMBL/GenBank/DDBJ whole genome shotgun (WGS) entry which is preliminary data.</text>
</comment>
<dbReference type="RefSeq" id="WP_279298867.1">
    <property type="nucleotide sequence ID" value="NZ_JAOTIF010000020.1"/>
</dbReference>
<dbReference type="EMBL" id="JAOTIF010000020">
    <property type="protein sequence ID" value="MCU7551428.1"/>
    <property type="molecule type" value="Genomic_DNA"/>
</dbReference>
<evidence type="ECO:0000313" key="1">
    <source>
        <dbReference type="EMBL" id="MCU7551428.1"/>
    </source>
</evidence>
<sequence>MRNIITALLLLFLSTKGQSQSNFVLMPSGAAFVPEHGFLPGKKFQFYPTIHKFNFSGQKVRVELLDGRAGLKMARTNCSSIELNNESEFNGQKGAEVVLQYFQKLLPEAGIAIDSTVGDTLKVELQALDSRLIGFGSIRAHGLCQMKIAFKNVIKYYCVDITDKDEHSPISSHAFVTRKTATRIITSAAIREVIEQFFMDLKSLNNS</sequence>
<name>A0A9X2XPI6_9BACT</name>
<organism evidence="1 2">
    <name type="scientific">Paraflavisolibacter caeni</name>
    <dbReference type="NCBI Taxonomy" id="2982496"/>
    <lineage>
        <taxon>Bacteria</taxon>
        <taxon>Pseudomonadati</taxon>
        <taxon>Bacteroidota</taxon>
        <taxon>Chitinophagia</taxon>
        <taxon>Chitinophagales</taxon>
        <taxon>Chitinophagaceae</taxon>
        <taxon>Paraflavisolibacter</taxon>
    </lineage>
</organism>
<protein>
    <submittedName>
        <fullName evidence="1">Uncharacterized protein</fullName>
    </submittedName>
</protein>